<dbReference type="Pfam" id="PF05016">
    <property type="entry name" value="ParE_toxin"/>
    <property type="match status" value="1"/>
</dbReference>
<dbReference type="Proteomes" id="UP000473658">
    <property type="component" value="Unassembled WGS sequence"/>
</dbReference>
<sequence length="126" mass="14356">MTMYRLSEAAQSDILEILGWTHETFGAAARLRYEKLLVTALRDVALDPLHPGTNARSELIGDIRSYHLRYSRERAKSETGLVRNPRHFLLYRMLKPGLVGVGRVLYDSMEIERHLPADYGDNLSDG</sequence>
<dbReference type="EMBL" id="QRFF01000001">
    <property type="protein sequence ID" value="KAA3504263.1"/>
    <property type="molecule type" value="Genomic_DNA"/>
</dbReference>
<dbReference type="InterPro" id="IPR035093">
    <property type="entry name" value="RelE/ParE_toxin_dom_sf"/>
</dbReference>
<evidence type="ECO:0000313" key="2">
    <source>
        <dbReference type="EMBL" id="KAA3504263.1"/>
    </source>
</evidence>
<comment type="caution">
    <text evidence="2">The sequence shown here is derived from an EMBL/GenBank/DDBJ whole genome shotgun (WGS) entry which is preliminary data.</text>
</comment>
<dbReference type="RefSeq" id="WP_149897726.1">
    <property type="nucleotide sequence ID" value="NZ_QRFF01000001.1"/>
</dbReference>
<accession>A0AA88JSJ7</accession>
<keyword evidence="1" id="KW-1277">Toxin-antitoxin system</keyword>
<proteinExistence type="predicted"/>
<dbReference type="AlphaFoldDB" id="A0AA88JSJ7"/>
<dbReference type="Gene3D" id="3.30.2310.20">
    <property type="entry name" value="RelE-like"/>
    <property type="match status" value="1"/>
</dbReference>
<gene>
    <name evidence="2" type="ORF">DXM27_03150</name>
</gene>
<organism evidence="2 3">
    <name type="scientific">Rhizobium rhizogenes</name>
    <name type="common">Agrobacterium rhizogenes</name>
    <dbReference type="NCBI Taxonomy" id="359"/>
    <lineage>
        <taxon>Bacteria</taxon>
        <taxon>Pseudomonadati</taxon>
        <taxon>Pseudomonadota</taxon>
        <taxon>Alphaproteobacteria</taxon>
        <taxon>Hyphomicrobiales</taxon>
        <taxon>Rhizobiaceae</taxon>
        <taxon>Rhizobium/Agrobacterium group</taxon>
        <taxon>Rhizobium</taxon>
    </lineage>
</organism>
<evidence type="ECO:0000313" key="3">
    <source>
        <dbReference type="Proteomes" id="UP000473658"/>
    </source>
</evidence>
<name>A0AA88JSJ7_RHIRH</name>
<evidence type="ECO:0000256" key="1">
    <source>
        <dbReference type="ARBA" id="ARBA00022649"/>
    </source>
</evidence>
<dbReference type="InterPro" id="IPR007712">
    <property type="entry name" value="RelE/ParE_toxin"/>
</dbReference>
<reference evidence="2 3" key="1">
    <citation type="submission" date="2018-08" db="EMBL/GenBank/DDBJ databases">
        <title>Crown Gall in kiwifruit.</title>
        <authorList>
            <person name="Visnovsky S.B."/>
            <person name="Pitman A.R."/>
        </authorList>
    </citation>
    <scope>NUCLEOTIDE SEQUENCE [LARGE SCALE GENOMIC DNA]</scope>
    <source>
        <strain evidence="2 3">SBV_302_78_2</strain>
    </source>
</reference>
<protein>
    <submittedName>
        <fullName evidence="2">Type II toxin-antitoxin system RelE/ParE family toxin</fullName>
    </submittedName>
</protein>